<dbReference type="InterPro" id="IPR037176">
    <property type="entry name" value="Osmotin/thaumatin-like_sf"/>
</dbReference>
<protein>
    <submittedName>
        <fullName evidence="2">Cell surface receptor IPT/TIG domain protein</fullName>
    </submittedName>
</protein>
<dbReference type="SUPFAM" id="SSF81296">
    <property type="entry name" value="E set domains"/>
    <property type="match status" value="2"/>
</dbReference>
<dbReference type="InterPro" id="IPR013783">
    <property type="entry name" value="Ig-like_fold"/>
</dbReference>
<dbReference type="GO" id="GO:0017154">
    <property type="term" value="F:semaphorin receptor activity"/>
    <property type="evidence" value="ECO:0007669"/>
    <property type="project" value="InterPro"/>
</dbReference>
<dbReference type="KEGG" id="mme:Marme_2423"/>
<reference evidence="2 3" key="1">
    <citation type="journal article" date="2012" name="Stand. Genomic Sci.">
        <title>Complete genome sequence of the melanogenic marine bacterium Marinomonas mediterranea type strain (MMB-1(T)).</title>
        <authorList>
            <person name="Lucas-Elio P."/>
            <person name="Goodwin L."/>
            <person name="Woyke T."/>
            <person name="Pitluck S."/>
            <person name="Nolan M."/>
            <person name="Kyrpides N.C."/>
            <person name="Detter J.C."/>
            <person name="Copeland A."/>
            <person name="Teshima H."/>
            <person name="Bruce D."/>
            <person name="Detter C."/>
            <person name="Tapia R."/>
            <person name="Han S."/>
            <person name="Land M.L."/>
            <person name="Ivanova N."/>
            <person name="Mikhailova N."/>
            <person name="Johnston A.W."/>
            <person name="Sanchez-Amat A."/>
        </authorList>
    </citation>
    <scope>NUCLEOTIDE SEQUENCE [LARGE SCALE GENOMIC DNA]</scope>
    <source>
        <strain evidence="3">ATCC 700492 / JCM 21426 / NBRC 103028 / MMB-1</strain>
    </source>
</reference>
<dbReference type="PATRIC" id="fig|717774.3.peg.2505"/>
<evidence type="ECO:0000313" key="3">
    <source>
        <dbReference type="Proteomes" id="UP000001062"/>
    </source>
</evidence>
<dbReference type="Gene3D" id="2.60.110.10">
    <property type="entry name" value="Thaumatin"/>
    <property type="match status" value="1"/>
</dbReference>
<dbReference type="PANTHER" id="PTHR22625:SF70">
    <property type="entry name" value="PLEXIN A, ISOFORM A"/>
    <property type="match status" value="1"/>
</dbReference>
<dbReference type="PROSITE" id="PS52006">
    <property type="entry name" value="GH64"/>
    <property type="match status" value="1"/>
</dbReference>
<dbReference type="HOGENOM" id="CLU_438569_0_0_6"/>
<proteinExistence type="predicted"/>
<dbReference type="InterPro" id="IPR014756">
    <property type="entry name" value="Ig_E-set"/>
</dbReference>
<dbReference type="PANTHER" id="PTHR22625">
    <property type="entry name" value="PLEXIN"/>
    <property type="match status" value="1"/>
</dbReference>
<dbReference type="InterPro" id="IPR002909">
    <property type="entry name" value="IPT_dom"/>
</dbReference>
<dbReference type="Proteomes" id="UP000001062">
    <property type="component" value="Chromosome"/>
</dbReference>
<dbReference type="InterPro" id="IPR031148">
    <property type="entry name" value="Plexin"/>
</dbReference>
<evidence type="ECO:0000259" key="1">
    <source>
        <dbReference type="PROSITE" id="PS52006"/>
    </source>
</evidence>
<dbReference type="AlphaFoldDB" id="F2JV01"/>
<keyword evidence="3" id="KW-1185">Reference proteome</keyword>
<organism evidence="2 3">
    <name type="scientific">Marinomonas mediterranea (strain ATCC 700492 / JCM 21426 / NBRC 103028 / MMB-1)</name>
    <dbReference type="NCBI Taxonomy" id="717774"/>
    <lineage>
        <taxon>Bacteria</taxon>
        <taxon>Pseudomonadati</taxon>
        <taxon>Pseudomonadota</taxon>
        <taxon>Gammaproteobacteria</taxon>
        <taxon>Oceanospirillales</taxon>
        <taxon>Oceanospirillaceae</taxon>
        <taxon>Marinomonas</taxon>
    </lineage>
</organism>
<feature type="domain" description="GH64" evidence="1">
    <location>
        <begin position="169"/>
        <end position="617"/>
    </location>
</feature>
<accession>F2JV01</accession>
<dbReference type="Pfam" id="PF01833">
    <property type="entry name" value="TIG"/>
    <property type="match status" value="2"/>
</dbReference>
<name>F2JV01_MARM1</name>
<dbReference type="InterPro" id="IPR032477">
    <property type="entry name" value="Glyco_hydro_64"/>
</dbReference>
<dbReference type="eggNOG" id="COG3468">
    <property type="taxonomic scope" value="Bacteria"/>
</dbReference>
<dbReference type="Gene3D" id="2.60.40.10">
    <property type="entry name" value="Immunoglobulins"/>
    <property type="match status" value="1"/>
</dbReference>
<sequence length="623" mass="64431">MSNNNTAPTINSLNPKFSGLVGGVRVTITGTNLSNINAVNFDEAGATMVGSPTDSAIVVIAPNTGTAGSVDVTLIDTSGKHHAFSDQFTYELPQVLSVVPSSGSLQGGETVTLKGKYLSGALAVNFGVLGASNVNVISDTEVTVTNAGAPKDESVQVQAIVQGQPSTKTATFTYSAADAAPVPMVFKALDTDSTYIQFITDKSLDGFYYDSTGDKVSLSANTAYPLSSLVSTKAIVSGAPTGVPAVAVREFSGRVYVNFGSQGLQGLSTEYTPSASNPLDANYDVRYQYYEPTIKNGQLNIDLSYIDFTSISLSLKAKNAPNASNPNQLSVSSSRLAAATGNSASSANASVLPNANDQLPSANFARVISPQLSQTVCYHDFSKYLLALNGTSARIAGTYVGTGDQPSGNPETQAQSYDYTATFSIKQDKTTKAISGSVTLVPSTDSGNGCAAGVPAVQQGLGVGPSTGNIVLDYADLNAATGIYGCNAPYTLNGGAKTAGITNDVYGQVVGDLFSGLNFGYIGSSELFNGAPINTLCSTEWWGGVMPDGTNVVSGSTPGGTGMYFGGVQSDSDFYNSYAGSIATLTAGYGFPLQDRLGKNLMAMNTETDQSAYLEVWIDQEVT</sequence>
<gene>
    <name evidence="2" type="ordered locus">Marme_2423</name>
</gene>
<evidence type="ECO:0000313" key="2">
    <source>
        <dbReference type="EMBL" id="ADZ91655.1"/>
    </source>
</evidence>
<dbReference type="EMBL" id="CP002583">
    <property type="protein sequence ID" value="ADZ91655.1"/>
    <property type="molecule type" value="Genomic_DNA"/>
</dbReference>
<dbReference type="SMART" id="SM00429">
    <property type="entry name" value="IPT"/>
    <property type="match status" value="2"/>
</dbReference>
<dbReference type="Pfam" id="PF16483">
    <property type="entry name" value="Glyco_hydro_64"/>
    <property type="match status" value="1"/>
</dbReference>
<dbReference type="CDD" id="cd00102">
    <property type="entry name" value="IPT"/>
    <property type="match status" value="2"/>
</dbReference>
<keyword evidence="2" id="KW-0675">Receptor</keyword>